<dbReference type="KEGG" id="psyt:DSAG12_02561"/>
<dbReference type="AlphaFoldDB" id="A0A5B9DCG4"/>
<keyword evidence="2" id="KW-1185">Reference proteome</keyword>
<dbReference type="RefSeq" id="WP_147663664.1">
    <property type="nucleotide sequence ID" value="NZ_CP042905.2"/>
</dbReference>
<gene>
    <name evidence="1" type="ORF">DSAG12_02561</name>
</gene>
<organism evidence="1 2">
    <name type="scientific">Promethearchaeum syntrophicum</name>
    <dbReference type="NCBI Taxonomy" id="2594042"/>
    <lineage>
        <taxon>Archaea</taxon>
        <taxon>Promethearchaeati</taxon>
        <taxon>Promethearchaeota</taxon>
        <taxon>Promethearchaeia</taxon>
        <taxon>Promethearchaeales</taxon>
        <taxon>Promethearchaeaceae</taxon>
        <taxon>Promethearchaeum</taxon>
    </lineage>
</organism>
<accession>A0A5B9DCG4</accession>
<sequence length="280" mass="32723">MKHFWIINSYSSVALFYRNYSNFTLDQDLISGFLMALNSFSEVELKSHGISSIIMGGLSWVYYDPRDSGLMFVAADDVKSNTEVMRSRLEVIFKMFVQQYDITSKKMQSLVDQSKYVEFQETLDMLEKQWKQAETILEGGAALIFDLLGIFQQLFNQFNHIIQTTFFKEENEKVMDQIGEMLENLNTMPEFTDNPELSNISFDEHGWDIITLNPLKIELDVLKRTLTLITIHLNNVLKENLTDYGRMNAYINHLFPYIMAQYELLENLGVLHDLLRIFLQ</sequence>
<name>A0A5B9DCG4_9ARCH</name>
<reference evidence="1 2" key="1">
    <citation type="journal article" date="2020" name="Nature">
        <title>Isolation of an archaeon at the prokaryote-eukaryote interface.</title>
        <authorList>
            <person name="Imachi H."/>
            <person name="Nobu M.K."/>
            <person name="Nakahara N."/>
            <person name="Morono Y."/>
            <person name="Ogawara M."/>
            <person name="Takaki Y."/>
            <person name="Takano Y."/>
            <person name="Uematsu K."/>
            <person name="Ikuta T."/>
            <person name="Ito M."/>
            <person name="Matsui Y."/>
            <person name="Miyazaki M."/>
            <person name="Murata K."/>
            <person name="Saito Y."/>
            <person name="Sakai S."/>
            <person name="Song C."/>
            <person name="Tasumi E."/>
            <person name="Yamanaka Y."/>
            <person name="Yamaguchi T."/>
            <person name="Kamagata Y."/>
            <person name="Tamaki H."/>
            <person name="Takai K."/>
        </authorList>
    </citation>
    <scope>NUCLEOTIDE SEQUENCE [LARGE SCALE GENOMIC DNA]</scope>
    <source>
        <strain evidence="1 2">MK-D1</strain>
    </source>
</reference>
<proteinExistence type="predicted"/>
<evidence type="ECO:0000313" key="2">
    <source>
        <dbReference type="Proteomes" id="UP000321408"/>
    </source>
</evidence>
<dbReference type="Proteomes" id="UP000321408">
    <property type="component" value="Chromosome"/>
</dbReference>
<evidence type="ECO:0000313" key="1">
    <source>
        <dbReference type="EMBL" id="QEE16731.1"/>
    </source>
</evidence>
<protein>
    <submittedName>
        <fullName evidence="1">Uncharacterized protein</fullName>
    </submittedName>
</protein>
<dbReference type="GeneID" id="41330545"/>
<reference evidence="1 2" key="2">
    <citation type="journal article" date="2024" name="Int. J. Syst. Evol. Microbiol.">
        <title>Promethearchaeum syntrophicum gen. nov., sp. nov., an anaerobic, obligately syntrophic archaeon, the first isolate of the lineage 'Asgard' archaea, and proposal of the new archaeal phylum Promethearchaeota phyl. nov. and kingdom Promethearchaeati regn. nov.</title>
        <authorList>
            <person name="Imachi H."/>
            <person name="Nobu M.K."/>
            <person name="Kato S."/>
            <person name="Takaki Y."/>
            <person name="Miyazaki M."/>
            <person name="Miyata M."/>
            <person name="Ogawara M."/>
            <person name="Saito Y."/>
            <person name="Sakai S."/>
            <person name="Tahara Y.O."/>
            <person name="Takano Y."/>
            <person name="Tasumi E."/>
            <person name="Uematsu K."/>
            <person name="Yoshimura T."/>
            <person name="Itoh T."/>
            <person name="Ohkuma M."/>
            <person name="Takai K."/>
        </authorList>
    </citation>
    <scope>NUCLEOTIDE SEQUENCE [LARGE SCALE GENOMIC DNA]</scope>
    <source>
        <strain evidence="1 2">MK-D1</strain>
    </source>
</reference>
<dbReference type="EMBL" id="CP042905">
    <property type="protein sequence ID" value="QEE16731.1"/>
    <property type="molecule type" value="Genomic_DNA"/>
</dbReference>